<accession>X1UGI9</accession>
<comment type="caution">
    <text evidence="1">The sequence shown here is derived from an EMBL/GenBank/DDBJ whole genome shotgun (WGS) entry which is preliminary data.</text>
</comment>
<gene>
    <name evidence="1" type="ORF">S12H4_62107</name>
</gene>
<sequence length="51" mass="6290">YIFFFYQQKYLKHVFQTAKRGAIIISHMYPLKSLTPYLEFKLKMEHYKENG</sequence>
<name>X1UGI9_9ZZZZ</name>
<reference evidence="1" key="1">
    <citation type="journal article" date="2014" name="Front. Microbiol.">
        <title>High frequency of phylogenetically diverse reductive dehalogenase-homologous genes in deep subseafloor sedimentary metagenomes.</title>
        <authorList>
            <person name="Kawai M."/>
            <person name="Futagami T."/>
            <person name="Toyoda A."/>
            <person name="Takaki Y."/>
            <person name="Nishi S."/>
            <person name="Hori S."/>
            <person name="Arai W."/>
            <person name="Tsubouchi T."/>
            <person name="Morono Y."/>
            <person name="Uchiyama I."/>
            <person name="Ito T."/>
            <person name="Fujiyama A."/>
            <person name="Inagaki F."/>
            <person name="Takami H."/>
        </authorList>
    </citation>
    <scope>NUCLEOTIDE SEQUENCE</scope>
    <source>
        <strain evidence="1">Expedition CK06-06</strain>
    </source>
</reference>
<feature type="non-terminal residue" evidence="1">
    <location>
        <position position="1"/>
    </location>
</feature>
<dbReference type="EMBL" id="BARW01041501">
    <property type="protein sequence ID" value="GAJ16654.1"/>
    <property type="molecule type" value="Genomic_DNA"/>
</dbReference>
<protein>
    <submittedName>
        <fullName evidence="1">Uncharacterized protein</fullName>
    </submittedName>
</protein>
<organism evidence="1">
    <name type="scientific">marine sediment metagenome</name>
    <dbReference type="NCBI Taxonomy" id="412755"/>
    <lineage>
        <taxon>unclassified sequences</taxon>
        <taxon>metagenomes</taxon>
        <taxon>ecological metagenomes</taxon>
    </lineage>
</organism>
<proteinExistence type="predicted"/>
<dbReference type="AlphaFoldDB" id="X1UGI9"/>
<evidence type="ECO:0000313" key="1">
    <source>
        <dbReference type="EMBL" id="GAJ16654.1"/>
    </source>
</evidence>